<proteinExistence type="predicted"/>
<feature type="domain" description="Bacterial toxin 23" evidence="7">
    <location>
        <begin position="1838"/>
        <end position="2016"/>
    </location>
</feature>
<organism evidence="9 10">
    <name type="scientific">Dysgonomonas termitidis</name>
    <dbReference type="NCBI Taxonomy" id="1516126"/>
    <lineage>
        <taxon>Bacteria</taxon>
        <taxon>Pseudomonadati</taxon>
        <taxon>Bacteroidota</taxon>
        <taxon>Bacteroidia</taxon>
        <taxon>Bacteroidales</taxon>
        <taxon>Dysgonomonadaceae</taxon>
        <taxon>Dysgonomonas</taxon>
    </lineage>
</organism>
<dbReference type="InterPro" id="IPR003284">
    <property type="entry name" value="Sal_SpvB"/>
</dbReference>
<dbReference type="Pfam" id="PF25023">
    <property type="entry name" value="TEN_YD-shell"/>
    <property type="match status" value="2"/>
</dbReference>
<dbReference type="InterPro" id="IPR056823">
    <property type="entry name" value="TEN-like_YD-shell"/>
</dbReference>
<evidence type="ECO:0000256" key="6">
    <source>
        <dbReference type="SAM" id="SignalP"/>
    </source>
</evidence>
<dbReference type="Gene3D" id="2.130.10.130">
    <property type="entry name" value="Integrin alpha, N-terminal"/>
    <property type="match status" value="2"/>
</dbReference>
<dbReference type="Pfam" id="PF13517">
    <property type="entry name" value="FG-GAP_3"/>
    <property type="match status" value="2"/>
</dbReference>
<feature type="domain" description="Teneurin-like YD-shell" evidence="8">
    <location>
        <begin position="1476"/>
        <end position="1723"/>
    </location>
</feature>
<evidence type="ECO:0000259" key="7">
    <source>
        <dbReference type="Pfam" id="PF15528"/>
    </source>
</evidence>
<reference evidence="10" key="1">
    <citation type="journal article" date="2019" name="Int. J. Syst. Evol. Microbiol.">
        <title>The Global Catalogue of Microorganisms (GCM) 10K type strain sequencing project: providing services to taxonomists for standard genome sequencing and annotation.</title>
        <authorList>
            <consortium name="The Broad Institute Genomics Platform"/>
            <consortium name="The Broad Institute Genome Sequencing Center for Infectious Disease"/>
            <person name="Wu L."/>
            <person name="Ma J."/>
        </authorList>
    </citation>
    <scope>NUCLEOTIDE SEQUENCE [LARGE SCALE GENOMIC DNA]</scope>
    <source>
        <strain evidence="10">CCUG 66188</strain>
    </source>
</reference>
<evidence type="ECO:0000256" key="5">
    <source>
        <dbReference type="ARBA" id="ARBA00023026"/>
    </source>
</evidence>
<evidence type="ECO:0000256" key="3">
    <source>
        <dbReference type="ARBA" id="ARBA00022729"/>
    </source>
</evidence>
<dbReference type="PANTHER" id="PTHR32305">
    <property type="match status" value="1"/>
</dbReference>
<keyword evidence="2" id="KW-0964">Secreted</keyword>
<dbReference type="InterPro" id="IPR029115">
    <property type="entry name" value="Ntox23"/>
</dbReference>
<evidence type="ECO:0000256" key="2">
    <source>
        <dbReference type="ARBA" id="ARBA00022525"/>
    </source>
</evidence>
<keyword evidence="3 6" id="KW-0732">Signal</keyword>
<evidence type="ECO:0000256" key="4">
    <source>
        <dbReference type="ARBA" id="ARBA00022737"/>
    </source>
</evidence>
<dbReference type="InterPro" id="IPR013517">
    <property type="entry name" value="FG-GAP"/>
</dbReference>
<evidence type="ECO:0000313" key="9">
    <source>
        <dbReference type="EMBL" id="MFC4675122.1"/>
    </source>
</evidence>
<dbReference type="NCBIfam" id="TIGR01643">
    <property type="entry name" value="YD_repeat_2x"/>
    <property type="match status" value="2"/>
</dbReference>
<evidence type="ECO:0000259" key="8">
    <source>
        <dbReference type="Pfam" id="PF25023"/>
    </source>
</evidence>
<feature type="signal peptide" evidence="6">
    <location>
        <begin position="1"/>
        <end position="22"/>
    </location>
</feature>
<dbReference type="InterPro" id="IPR006530">
    <property type="entry name" value="YD"/>
</dbReference>
<dbReference type="InterPro" id="IPR028994">
    <property type="entry name" value="Integrin_alpha_N"/>
</dbReference>
<comment type="caution">
    <text evidence="9">The sequence shown here is derived from an EMBL/GenBank/DDBJ whole genome shotgun (WGS) entry which is preliminary data.</text>
</comment>
<dbReference type="InterPro" id="IPR022385">
    <property type="entry name" value="Rhs_assc_core"/>
</dbReference>
<dbReference type="PANTHER" id="PTHR32305:SF15">
    <property type="entry name" value="PROTEIN RHSA-RELATED"/>
    <property type="match status" value="1"/>
</dbReference>
<evidence type="ECO:0000313" key="10">
    <source>
        <dbReference type="Proteomes" id="UP001596023"/>
    </source>
</evidence>
<dbReference type="Pfam" id="PF03534">
    <property type="entry name" value="SpvB"/>
    <property type="match status" value="1"/>
</dbReference>
<dbReference type="Proteomes" id="UP001596023">
    <property type="component" value="Unassembled WGS sequence"/>
</dbReference>
<feature type="chain" id="PRO_5045770655" evidence="6">
    <location>
        <begin position="23"/>
        <end position="2051"/>
    </location>
</feature>
<dbReference type="RefSeq" id="WP_379998046.1">
    <property type="nucleotide sequence ID" value="NZ_JBHSGN010000090.1"/>
</dbReference>
<keyword evidence="4" id="KW-0677">Repeat</keyword>
<dbReference type="EMBL" id="JBHSGN010000090">
    <property type="protein sequence ID" value="MFC4675122.1"/>
    <property type="molecule type" value="Genomic_DNA"/>
</dbReference>
<protein>
    <submittedName>
        <fullName evidence="9">Polymorphic toxin type 23 domain-containing protein</fullName>
    </submittedName>
</protein>
<dbReference type="SUPFAM" id="SSF69318">
    <property type="entry name" value="Integrin alpha N-terminal domain"/>
    <property type="match status" value="1"/>
</dbReference>
<keyword evidence="5" id="KW-0843">Virulence</keyword>
<dbReference type="Gene3D" id="2.180.10.10">
    <property type="entry name" value="RHS repeat-associated core"/>
    <property type="match status" value="2"/>
</dbReference>
<name>A0ABV9KYG5_9BACT</name>
<feature type="domain" description="Teneurin-like YD-shell" evidence="8">
    <location>
        <begin position="1112"/>
        <end position="1291"/>
    </location>
</feature>
<keyword evidence="10" id="KW-1185">Reference proteome</keyword>
<dbReference type="Pfam" id="PF15528">
    <property type="entry name" value="Ntox23"/>
    <property type="match status" value="1"/>
</dbReference>
<dbReference type="InterPro" id="IPR050708">
    <property type="entry name" value="T6SS_VgrG/RHS"/>
</dbReference>
<evidence type="ECO:0000256" key="1">
    <source>
        <dbReference type="ARBA" id="ARBA00004613"/>
    </source>
</evidence>
<comment type="subcellular location">
    <subcellularLocation>
        <location evidence="1">Secreted</location>
    </subcellularLocation>
</comment>
<gene>
    <name evidence="9" type="ORF">ACFO6W_15585</name>
</gene>
<dbReference type="NCBIfam" id="TIGR03696">
    <property type="entry name" value="Rhs_assc_core"/>
    <property type="match status" value="1"/>
</dbReference>
<accession>A0ABV9KYG5</accession>
<sequence>MKKILLVILSTLSSLTILYGQANEFNYPDVPDTSSYKSEAVGGINGTFGVSPTGGATFSIPIEVPLGVGGMQPNLSIVYNSQSGNGIAGWGCNISGLSVITRGPKNIYHDGMAKPLTYMTDDAFYLDGKRLIYYSSGTAGLEGTVFYPESDPFTKVIVHGTYNTSTANLWLEVQAPDGMKYYYGNTTSGRLSYTSGSSPRIYSWYLDYAEDPLGNTMSYTYSNTDNFMRPNTIIYGTNKNSSTGLSNTITFSYESRSDVTPFFLEGNIKGQMNYRLKTITTKTGSNTYRNYDLMYNNTNDGTATKYSRLTGVTVKNAVGEALIPITLNWIYLPSFSGSVSQPTVNAASSYPTANFEEQRFTSGDLNGDGLTDIVGIASVNTPFTNDTHAYIYYASLNSSGNVQFMTGENFSIGSSFNMGYWSQQKGGFSAVDFDGNGVNELFIPNLTNDGTRADFSFTYYGSISGRFVFTLKYSTEMPLNATGDFNKDGKGDVIYMEKGHYNNKYSGAIVGWDSGTTLYKATFELTLPTNPEKMFVSDFNGDGLDDMMIFYSGGYTIFWNQGSGISTSTFTDSKKTTGSNFGAGYWTMIRSGDFNGDGLMDYITNDTNDTNWYFALNNGDGTFSRSVACSIYAYDQSSTSSDDDKFECMVFDFDSDGKDDVLITKAMYSLLSKTYTYWMRSDGTTLTQVKSATSSKTDDGLSYRYLTGDFNGDGQVELMNYGYDCYNSTNANSDPVWRLYRNSNFSADAGKVGTITDSYGGRTTISYASFANGGIYTKGTGSVYPVADYMVPFHAVKSVSVSNGAAGDVTTNYQYSGLKVHLQGKGILGLTSQKVDNITLGIVTESGVRTWNTSFYIPSETYSKTTVGDKTAETNATLTVVDKGSKKYFAYPSTKTDKDLEGNTVTTTFIFNTIYGYQEEEKADFGNNMYKTVQYGSYILAGGSYKPQLITSTQKHTDDDAAFTQKTAITYNTTKGYRTNVIENQGAALQLTADYTYDNTGNMLTSKESGSGITSVTVNNIYDATYRFLTKTYTTPASSVSSYTYDTWGNVLTEKDETLSTNVLTTTHTYNNWGNRTSTVFPDGTKITNQWGWDIFQSKCYYALTQGTGQPWVKTWYDDKGREVLVESYGEKNMSIKKTTSYNPKGQVSQVQSQTGNLTTTESYTYDTQGRIASSSNSTGQNASYTYGNRKVTTVANGSTYTKTSDAWGNIKTVIDQGTTAAYTPASSLAYTYYSSGKPKNIVADGATFSMTYDIVGNKATLTDPDAGTISYTYDAAGRLTKQVEGKGKVTTNAYNALGHLITTTIDGVATTYTYGTSGNELLQLTKVQTGNNYIAYTHDSYGRILTEKWQVEGNSGTLDYTYVYNAQGQLGATTYPDGLQVNKQYDAYGNLVKVLAGTQVIWELTGTTGLVTTTQLGGTLTATRTRNAQGLLTNLRTVYDTYRGTFVLRDMNYVFDGATGNLTSRSGMLPAAETFVYDKMDRLTSVKQGAVSSMKMTYLANGNISSKTGLGIYGYGTKPHAVTSVENTGNLSSSETQAITYTAFNKAASISEKVGADNLLLNFTYGPDQQRWKTELKKNNVLQKTIVFAGDYEAVTENGVTMQMYYISGGDGLAAVYVKQPGQTDRIYYVHTDHLGSIIKITDGNGSGIFNASYDAWGNRTVGSAFVFHRGYTGHEHLKEFGLIDMNGRMYDPVLGRFLSPDPYVQFPEFSQNYNRYSYCLNNPLKYTDPSGEWFGLDDLLIAGIGFVTGYVGYGIYTGDWGAKAFASGGMGALSGWLGYNTAGLASGHITGSTWNFAGSMAFSTAYNQLAPPMTIPINNHFGLSVSPGLGFGTSGLTGGMNIGASYTDGDFSIGAGIGVGNNHWGWNAAATVDGWGGGYGRTYYGVSEIEGQKYGAQKVGSITGYFNHHSFTFSNDALGDKEDRWRTNAVELNIGRYSIGTYLYTNWGKQDGEGKDLEREAPLLGKNKNGAWINGRVHFAPAWFGYRSKNGRQVTRIGFSHPMVQNLTQNLIHKYTWLGNAPYFLNYDDFRTGGYFYSGYNNPLSLWER</sequence>